<dbReference type="Proteomes" id="UP000001357">
    <property type="component" value="Unassembled WGS sequence"/>
</dbReference>
<evidence type="ECO:0000256" key="2">
    <source>
        <dbReference type="ARBA" id="ARBA00022525"/>
    </source>
</evidence>
<reference evidence="6 7" key="1">
    <citation type="journal article" date="2008" name="Nature">
        <title>The genome of the choanoflagellate Monosiga brevicollis and the origin of metazoans.</title>
        <authorList>
            <consortium name="JGI Sequencing"/>
            <person name="King N."/>
            <person name="Westbrook M.J."/>
            <person name="Young S.L."/>
            <person name="Kuo A."/>
            <person name="Abedin M."/>
            <person name="Chapman J."/>
            <person name="Fairclough S."/>
            <person name="Hellsten U."/>
            <person name="Isogai Y."/>
            <person name="Letunic I."/>
            <person name="Marr M."/>
            <person name="Pincus D."/>
            <person name="Putnam N."/>
            <person name="Rokas A."/>
            <person name="Wright K.J."/>
            <person name="Zuzow R."/>
            <person name="Dirks W."/>
            <person name="Good M."/>
            <person name="Goodstein D."/>
            <person name="Lemons D."/>
            <person name="Li W."/>
            <person name="Lyons J.B."/>
            <person name="Morris A."/>
            <person name="Nichols S."/>
            <person name="Richter D.J."/>
            <person name="Salamov A."/>
            <person name="Bork P."/>
            <person name="Lim W.A."/>
            <person name="Manning G."/>
            <person name="Miller W.T."/>
            <person name="McGinnis W."/>
            <person name="Shapiro H."/>
            <person name="Tjian R."/>
            <person name="Grigoriev I.V."/>
            <person name="Rokhsar D."/>
        </authorList>
    </citation>
    <scope>NUCLEOTIDE SEQUENCE [LARGE SCALE GENOMIC DNA]</scope>
    <source>
        <strain evidence="7">MX1 / ATCC 50154</strain>
    </source>
</reference>
<feature type="domain" description="Fibrillar collagen NC1" evidence="5">
    <location>
        <begin position="222"/>
        <end position="466"/>
    </location>
</feature>
<evidence type="ECO:0000256" key="4">
    <source>
        <dbReference type="SAM" id="SignalP"/>
    </source>
</evidence>
<feature type="chain" id="PRO_5002745007" description="Fibrillar collagen NC1 domain-containing protein" evidence="4">
    <location>
        <begin position="22"/>
        <end position="512"/>
    </location>
</feature>
<dbReference type="KEGG" id="mbr:MONBRDRAFT_9251"/>
<dbReference type="GO" id="GO:0005201">
    <property type="term" value="F:extracellular matrix structural constituent"/>
    <property type="evidence" value="ECO:0007669"/>
    <property type="project" value="InterPro"/>
</dbReference>
<organism evidence="6 7">
    <name type="scientific">Monosiga brevicollis</name>
    <name type="common">Choanoflagellate</name>
    <dbReference type="NCBI Taxonomy" id="81824"/>
    <lineage>
        <taxon>Eukaryota</taxon>
        <taxon>Choanoflagellata</taxon>
        <taxon>Craspedida</taxon>
        <taxon>Salpingoecidae</taxon>
        <taxon>Monosiga</taxon>
    </lineage>
</organism>
<protein>
    <recommendedName>
        <fullName evidence="5">Fibrillar collagen NC1 domain-containing protein</fullName>
    </recommendedName>
</protein>
<dbReference type="PROSITE" id="PS51461">
    <property type="entry name" value="NC1_FIB"/>
    <property type="match status" value="1"/>
</dbReference>
<sequence length="512" mass="55610">MTTMMATWCLLLLAATPLVQGVEPMIETTGNTLRFVAKAAVFEVDGHTVDVAELHQNQLDMGLFVDALNTNLSSVAAEAQGRSNTLQGALATLQGTVTTNFSRLDDHLQETNAATNGRISALNSSLQSSLQEVAVSMAADREDLATLESNLNQSRIQMDQALADTYANLSFFTLQNRRELHELFNNSLNVTADTISSNLLEEIDSAVTRANTIEDQVDSLQTSTAAEITRLDSSVQDMANAVREEIAGNRTELSNAVAEDVDAVSSRVTNLENQPFVLQSQLTAAQTALSSDISEENGLVYTVIAAPTALPLAHHVVLDNDADNYENVRDQIAAHAFDYGLPDHQIRALMAQSSHATQQVTLNCQGIINFLNTNNRSYYAYPAIWTSLDGDAWTVPTADELVEARRIYRPRLIQDGCYQNSGSVISKTVSLLEGPAASLPVADLYLYDFGGPVTTPYMFNSIGSGVDVRFKASQGYVWTIDDYTVRNDECHVNNNNQLLSGVADLVGEPSSE</sequence>
<dbReference type="GeneID" id="5892183"/>
<dbReference type="PANTHER" id="PTHR21222">
    <property type="entry name" value="MIT DOMAIN-CONTAINING PROTEIN 1"/>
    <property type="match status" value="1"/>
</dbReference>
<keyword evidence="2" id="KW-0964">Secreted</keyword>
<dbReference type="Gene3D" id="2.60.120.1000">
    <property type="match status" value="1"/>
</dbReference>
<dbReference type="InParanoid" id="A9V2J9"/>
<dbReference type="InterPro" id="IPR052817">
    <property type="entry name" value="MIT_domain_contain_protein1"/>
</dbReference>
<feature type="signal peptide" evidence="4">
    <location>
        <begin position="1"/>
        <end position="21"/>
    </location>
</feature>
<comment type="subcellular location">
    <subcellularLocation>
        <location evidence="1">Secreted</location>
    </subcellularLocation>
</comment>
<keyword evidence="3" id="KW-0175">Coiled coil</keyword>
<feature type="coiled-coil region" evidence="3">
    <location>
        <begin position="137"/>
        <end position="164"/>
    </location>
</feature>
<evidence type="ECO:0000313" key="6">
    <source>
        <dbReference type="EMBL" id="EDQ88270.1"/>
    </source>
</evidence>
<dbReference type="GO" id="GO:0005576">
    <property type="term" value="C:extracellular region"/>
    <property type="evidence" value="ECO:0007669"/>
    <property type="project" value="UniProtKB-SubCell"/>
</dbReference>
<name>A9V2J9_MONBE</name>
<evidence type="ECO:0000259" key="5">
    <source>
        <dbReference type="PROSITE" id="PS51461"/>
    </source>
</evidence>
<dbReference type="InterPro" id="IPR000885">
    <property type="entry name" value="Fib_collagen_C"/>
</dbReference>
<evidence type="ECO:0000313" key="7">
    <source>
        <dbReference type="Proteomes" id="UP000001357"/>
    </source>
</evidence>
<dbReference type="EMBL" id="CH991555">
    <property type="protein sequence ID" value="EDQ88270.1"/>
    <property type="molecule type" value="Genomic_DNA"/>
</dbReference>
<proteinExistence type="predicted"/>
<keyword evidence="4" id="KW-0732">Signal</keyword>
<evidence type="ECO:0000256" key="1">
    <source>
        <dbReference type="ARBA" id="ARBA00004613"/>
    </source>
</evidence>
<dbReference type="AlphaFoldDB" id="A9V2J9"/>
<accession>A9V2J9</accession>
<evidence type="ECO:0000256" key="3">
    <source>
        <dbReference type="SAM" id="Coils"/>
    </source>
</evidence>
<dbReference type="PANTHER" id="PTHR21222:SF1">
    <property type="entry name" value="MIT DOMAIN-CONTAINING PROTEIN 1"/>
    <property type="match status" value="1"/>
</dbReference>
<keyword evidence="7" id="KW-1185">Reference proteome</keyword>
<dbReference type="RefSeq" id="XP_001746863.1">
    <property type="nucleotide sequence ID" value="XM_001746811.1"/>
</dbReference>
<gene>
    <name evidence="6" type="ORF">MONBRDRAFT_9251</name>
</gene>